<sequence>MVFTGANENEAKFNADELFYSKTDFRGIIQSGNSVFVRVSEYPEEELLKRPHNVIRHPDMPRAVFALFWDFLKNQKVVAAYVKNKSKMGKYYWVFAMAFPMSDGYLSIRLKPSSPLFAQVKKVYEKMSAIEIETSAMEASSQYLHRTLAEELGFASYEEFMRGALEAELRSRDLALGVQDKGLQVKWIADEVLRNVTYASQNCMDSVRTGFEVSSQFLVNMDGLLSQSQHIMKTCESVKMVTTNLTVASAKLGEPGKPLGVVAANLDKLTGEIAQCTKDLDEALKSFRQSAEDMCFTFGSSRFQIEMMDHLIRERVLQAGDLGAQSQTDSEKLIFLERLALLNILIVQNFKKVQETSLALTSSSRSLLHTCKRLSQTTAGMDVIRVVGKIEMARVDEVTGVLASRLKDVEDLTQAFKDSLRVLETDCRQGITNSLRVEQMTADVSNVLGTINSLIVV</sequence>
<name>A0ABT6DP05_9BACT</name>
<dbReference type="Gene3D" id="1.10.287.950">
    <property type="entry name" value="Methyl-accepting chemotaxis protein"/>
    <property type="match status" value="1"/>
</dbReference>
<organism evidence="2 3">
    <name type="scientific">Bdellovibrio svalbardensis</name>
    <dbReference type="NCBI Taxonomy" id="2972972"/>
    <lineage>
        <taxon>Bacteria</taxon>
        <taxon>Pseudomonadati</taxon>
        <taxon>Bdellovibrionota</taxon>
        <taxon>Bdellovibrionia</taxon>
        <taxon>Bdellovibrionales</taxon>
        <taxon>Pseudobdellovibrionaceae</taxon>
        <taxon>Bdellovibrio</taxon>
    </lineage>
</organism>
<keyword evidence="3" id="KW-1185">Reference proteome</keyword>
<evidence type="ECO:0000259" key="1">
    <source>
        <dbReference type="Pfam" id="PF08447"/>
    </source>
</evidence>
<reference evidence="2" key="1">
    <citation type="submission" date="2022-08" db="EMBL/GenBank/DDBJ databases">
        <title>Novel Bdellovibrio Species Isolated from Svalbard: Designation Bdellovibrio svalbardensis.</title>
        <authorList>
            <person name="Mitchell R.J."/>
            <person name="Choi S.Y."/>
        </authorList>
    </citation>
    <scope>NUCLEOTIDE SEQUENCE</scope>
    <source>
        <strain evidence="2">PAP01</strain>
    </source>
</reference>
<dbReference type="InterPro" id="IPR013655">
    <property type="entry name" value="PAS_fold_3"/>
</dbReference>
<evidence type="ECO:0000313" key="2">
    <source>
        <dbReference type="EMBL" id="MDG0817820.1"/>
    </source>
</evidence>
<dbReference type="Proteomes" id="UP001152321">
    <property type="component" value="Unassembled WGS sequence"/>
</dbReference>
<evidence type="ECO:0000313" key="3">
    <source>
        <dbReference type="Proteomes" id="UP001152321"/>
    </source>
</evidence>
<dbReference type="SUPFAM" id="SSF55785">
    <property type="entry name" value="PYP-like sensor domain (PAS domain)"/>
    <property type="match status" value="1"/>
</dbReference>
<accession>A0ABT6DP05</accession>
<feature type="domain" description="PAS fold-3" evidence="1">
    <location>
        <begin position="34"/>
        <end position="103"/>
    </location>
</feature>
<protein>
    <submittedName>
        <fullName evidence="2">PAS domain-containing protein</fullName>
    </submittedName>
</protein>
<gene>
    <name evidence="2" type="ORF">NWE73_15670</name>
</gene>
<proteinExistence type="predicted"/>
<dbReference type="RefSeq" id="WP_277579291.1">
    <property type="nucleotide sequence ID" value="NZ_JANRMI010000004.1"/>
</dbReference>
<comment type="caution">
    <text evidence="2">The sequence shown here is derived from an EMBL/GenBank/DDBJ whole genome shotgun (WGS) entry which is preliminary data.</text>
</comment>
<dbReference type="Gene3D" id="3.30.450.20">
    <property type="entry name" value="PAS domain"/>
    <property type="match status" value="1"/>
</dbReference>
<dbReference type="InterPro" id="IPR035965">
    <property type="entry name" value="PAS-like_dom_sf"/>
</dbReference>
<dbReference type="EMBL" id="JANRMI010000004">
    <property type="protein sequence ID" value="MDG0817820.1"/>
    <property type="molecule type" value="Genomic_DNA"/>
</dbReference>
<dbReference type="SUPFAM" id="SSF58104">
    <property type="entry name" value="Methyl-accepting chemotaxis protein (MCP) signaling domain"/>
    <property type="match status" value="1"/>
</dbReference>
<dbReference type="Pfam" id="PF08447">
    <property type="entry name" value="PAS_3"/>
    <property type="match status" value="1"/>
</dbReference>